<keyword evidence="2" id="KW-0489">Methyltransferase</keyword>
<keyword evidence="2" id="KW-0808">Transferase</keyword>
<organism evidence="2 3">
    <name type="scientific">Maritimibacter fusiformis</name>
    <dbReference type="NCBI Taxonomy" id="2603819"/>
    <lineage>
        <taxon>Bacteria</taxon>
        <taxon>Pseudomonadati</taxon>
        <taxon>Pseudomonadota</taxon>
        <taxon>Alphaproteobacteria</taxon>
        <taxon>Rhodobacterales</taxon>
        <taxon>Roseobacteraceae</taxon>
        <taxon>Maritimibacter</taxon>
    </lineage>
</organism>
<gene>
    <name evidence="2" type="ORF">FVF75_00195</name>
</gene>
<accession>A0A5D0RPP3</accession>
<name>A0A5D0RPP3_9RHOB</name>
<dbReference type="AlphaFoldDB" id="A0A5D0RPP3"/>
<evidence type="ECO:0000259" key="1">
    <source>
        <dbReference type="Pfam" id="PF08241"/>
    </source>
</evidence>
<dbReference type="EMBL" id="VSIY01000001">
    <property type="protein sequence ID" value="TYB83483.1"/>
    <property type="molecule type" value="Genomic_DNA"/>
</dbReference>
<feature type="domain" description="Methyltransferase type 11" evidence="1">
    <location>
        <begin position="79"/>
        <end position="150"/>
    </location>
</feature>
<reference evidence="2 3" key="1">
    <citation type="submission" date="2019-08" db="EMBL/GenBank/DDBJ databases">
        <title>Identification of a novel species of the genus Boseongicola.</title>
        <authorList>
            <person name="Zhang X.-Q."/>
        </authorList>
    </citation>
    <scope>NUCLEOTIDE SEQUENCE [LARGE SCALE GENOMIC DNA]</scope>
    <source>
        <strain evidence="2 3">HY14</strain>
    </source>
</reference>
<keyword evidence="3" id="KW-1185">Reference proteome</keyword>
<evidence type="ECO:0000313" key="3">
    <source>
        <dbReference type="Proteomes" id="UP000322080"/>
    </source>
</evidence>
<dbReference type="Pfam" id="PF08241">
    <property type="entry name" value="Methyltransf_11"/>
    <property type="match status" value="1"/>
</dbReference>
<dbReference type="GO" id="GO:0008757">
    <property type="term" value="F:S-adenosylmethionine-dependent methyltransferase activity"/>
    <property type="evidence" value="ECO:0007669"/>
    <property type="project" value="InterPro"/>
</dbReference>
<proteinExistence type="predicted"/>
<dbReference type="GO" id="GO:0032259">
    <property type="term" value="P:methylation"/>
    <property type="evidence" value="ECO:0007669"/>
    <property type="project" value="UniProtKB-KW"/>
</dbReference>
<sequence length="234" mass="26418">MSDLRYPLRVLTKARTASRFSEDVAVRNAFRKIYRKGSWGGKGERFYSGSGSHDRTIVDPYVAAIESWTAAHHRKLDAVDLGCGDFSVGNRIRPLFGRYIACDVVPELIRYNARKYPGTGVDFRVLDLCSDDLPEGDVAMLRQVLQHLPNDLIARALPKLVARYRVLIVTEHVPSAPDFVPNIDNRNPQSIRLHNDSGVVLTEPPFDLRPVQERVLCEVPQFGGLIRTIAYQLY</sequence>
<dbReference type="SUPFAM" id="SSF53335">
    <property type="entry name" value="S-adenosyl-L-methionine-dependent methyltransferases"/>
    <property type="match status" value="1"/>
</dbReference>
<dbReference type="InterPro" id="IPR029063">
    <property type="entry name" value="SAM-dependent_MTases_sf"/>
</dbReference>
<evidence type="ECO:0000313" key="2">
    <source>
        <dbReference type="EMBL" id="TYB83483.1"/>
    </source>
</evidence>
<comment type="caution">
    <text evidence="2">The sequence shown here is derived from an EMBL/GenBank/DDBJ whole genome shotgun (WGS) entry which is preliminary data.</text>
</comment>
<dbReference type="InterPro" id="IPR013216">
    <property type="entry name" value="Methyltransf_11"/>
</dbReference>
<dbReference type="Proteomes" id="UP000322080">
    <property type="component" value="Unassembled WGS sequence"/>
</dbReference>
<protein>
    <submittedName>
        <fullName evidence="2">Class I SAM-dependent methyltransferase</fullName>
    </submittedName>
</protein>
<dbReference type="Gene3D" id="3.40.50.150">
    <property type="entry name" value="Vaccinia Virus protein VP39"/>
    <property type="match status" value="1"/>
</dbReference>